<dbReference type="SUPFAM" id="SSF52091">
    <property type="entry name" value="SpoIIaa-like"/>
    <property type="match status" value="1"/>
</dbReference>
<keyword evidence="6" id="KW-1185">Reference proteome</keyword>
<dbReference type="InterPro" id="IPR036513">
    <property type="entry name" value="STAS_dom_sf"/>
</dbReference>
<dbReference type="Proteomes" id="UP000309992">
    <property type="component" value="Unassembled WGS sequence"/>
</dbReference>
<dbReference type="InterPro" id="IPR003658">
    <property type="entry name" value="Anti-sigma_ant"/>
</dbReference>
<dbReference type="CDD" id="cd07043">
    <property type="entry name" value="STAS_anti-anti-sigma_factors"/>
    <property type="match status" value="1"/>
</dbReference>
<accession>A0ABY2RT29</accession>
<dbReference type="NCBIfam" id="TIGR00377">
    <property type="entry name" value="ant_ant_sig"/>
    <property type="match status" value="1"/>
</dbReference>
<protein>
    <recommendedName>
        <fullName evidence="2">Anti-sigma factor antagonist</fullName>
    </recommendedName>
</protein>
<dbReference type="PANTHER" id="PTHR33495">
    <property type="entry name" value="ANTI-SIGMA FACTOR ANTAGONIST TM_1081-RELATED-RELATED"/>
    <property type="match status" value="1"/>
</dbReference>
<evidence type="ECO:0000256" key="1">
    <source>
        <dbReference type="ARBA" id="ARBA00009013"/>
    </source>
</evidence>
<name>A0ABY2RT29_9PSEU</name>
<dbReference type="Pfam" id="PF01740">
    <property type="entry name" value="STAS"/>
    <property type="match status" value="1"/>
</dbReference>
<dbReference type="PANTHER" id="PTHR33495:SF2">
    <property type="entry name" value="ANTI-SIGMA FACTOR ANTAGONIST TM_1081-RELATED"/>
    <property type="match status" value="1"/>
</dbReference>
<dbReference type="InterPro" id="IPR002645">
    <property type="entry name" value="STAS_dom"/>
</dbReference>
<feature type="region of interest" description="Disordered" evidence="3">
    <location>
        <begin position="56"/>
        <end position="76"/>
    </location>
</feature>
<organism evidence="5 6">
    <name type="scientific">Prauserella endophytica</name>
    <dbReference type="NCBI Taxonomy" id="1592324"/>
    <lineage>
        <taxon>Bacteria</taxon>
        <taxon>Bacillati</taxon>
        <taxon>Actinomycetota</taxon>
        <taxon>Actinomycetes</taxon>
        <taxon>Pseudonocardiales</taxon>
        <taxon>Pseudonocardiaceae</taxon>
        <taxon>Prauserella</taxon>
        <taxon>Prauserella coralliicola group</taxon>
    </lineage>
</organism>
<feature type="compositionally biased region" description="Basic residues" evidence="3">
    <location>
        <begin position="1"/>
        <end position="11"/>
    </location>
</feature>
<dbReference type="EMBL" id="SWMS01000046">
    <property type="protein sequence ID" value="TKG59287.1"/>
    <property type="molecule type" value="Genomic_DNA"/>
</dbReference>
<comment type="caution">
    <text evidence="5">The sequence shown here is derived from an EMBL/GenBank/DDBJ whole genome shotgun (WGS) entry which is preliminary data.</text>
</comment>
<evidence type="ECO:0000313" key="6">
    <source>
        <dbReference type="Proteomes" id="UP000309992"/>
    </source>
</evidence>
<dbReference type="Gene3D" id="3.30.750.24">
    <property type="entry name" value="STAS domain"/>
    <property type="match status" value="1"/>
</dbReference>
<evidence type="ECO:0000256" key="3">
    <source>
        <dbReference type="SAM" id="MobiDB-lite"/>
    </source>
</evidence>
<evidence type="ECO:0000259" key="4">
    <source>
        <dbReference type="PROSITE" id="PS50801"/>
    </source>
</evidence>
<comment type="similarity">
    <text evidence="1 2">Belongs to the anti-sigma-factor antagonist family.</text>
</comment>
<evidence type="ECO:0000313" key="5">
    <source>
        <dbReference type="EMBL" id="TKG59287.1"/>
    </source>
</evidence>
<feature type="compositionally biased region" description="Basic residues" evidence="3">
    <location>
        <begin position="20"/>
        <end position="40"/>
    </location>
</feature>
<sequence>MDLRKTRLGHRRALDQPRPTRPHHRHHRPDHTPGHPRRCPARGDDTVIAVLPHLSTDRSPPAATAQPDPHPASQLLTITTHPAPPAATVLTVRGEVDALTSTQLRDHLHPHLRDTVPQVIIDLTDVGFFAAAGLTVLVNARQAAVAAGVTLCLVASTRPVLLPLRITGLDGMFDISPDLTHALLRAGCGSDG</sequence>
<feature type="domain" description="STAS" evidence="4">
    <location>
        <begin position="85"/>
        <end position="186"/>
    </location>
</feature>
<evidence type="ECO:0000256" key="2">
    <source>
        <dbReference type="RuleBase" id="RU003749"/>
    </source>
</evidence>
<feature type="region of interest" description="Disordered" evidence="3">
    <location>
        <begin position="1"/>
        <end position="42"/>
    </location>
</feature>
<gene>
    <name evidence="5" type="ORF">FCN18_36910</name>
</gene>
<dbReference type="PROSITE" id="PS50801">
    <property type="entry name" value="STAS"/>
    <property type="match status" value="1"/>
</dbReference>
<reference evidence="5 6" key="1">
    <citation type="journal article" date="2015" name="Antonie Van Leeuwenhoek">
        <title>Prauserella endophytica sp. nov., an endophytic actinobacterium isolated from Tamarix taklamakanensis.</title>
        <authorList>
            <person name="Liu J.M."/>
            <person name="Habden X."/>
            <person name="Guo L."/>
            <person name="Tuo L."/>
            <person name="Jiang Z.K."/>
            <person name="Liu S.W."/>
            <person name="Liu X.F."/>
            <person name="Chen L."/>
            <person name="Li R.F."/>
            <person name="Zhang Y.Q."/>
            <person name="Sun C.H."/>
        </authorList>
    </citation>
    <scope>NUCLEOTIDE SEQUENCE [LARGE SCALE GENOMIC DNA]</scope>
    <source>
        <strain evidence="5 6">CGMCC 4.7182</strain>
    </source>
</reference>
<proteinExistence type="inferred from homology"/>